<accession>A0A2R5GDT8</accession>
<dbReference type="Pfam" id="PF13516">
    <property type="entry name" value="LRR_6"/>
    <property type="match status" value="1"/>
</dbReference>
<name>A0A2R5GDT8_9STRA</name>
<protein>
    <submittedName>
        <fullName evidence="2">F-actin-uncapping protein LRRC16A</fullName>
    </submittedName>
</protein>
<dbReference type="AlphaFoldDB" id="A0A2R5GDT8"/>
<evidence type="ECO:0000256" key="1">
    <source>
        <dbReference type="SAM" id="MobiDB-lite"/>
    </source>
</evidence>
<dbReference type="OrthoDB" id="120976at2759"/>
<feature type="compositionally biased region" description="Polar residues" evidence="1">
    <location>
        <begin position="779"/>
        <end position="789"/>
    </location>
</feature>
<dbReference type="EMBL" id="BEYU01000024">
    <property type="protein sequence ID" value="GBG26823.1"/>
    <property type="molecule type" value="Genomic_DNA"/>
</dbReference>
<comment type="caution">
    <text evidence="2">The sequence shown here is derived from an EMBL/GenBank/DDBJ whole genome shotgun (WGS) entry which is preliminary data.</text>
</comment>
<evidence type="ECO:0000313" key="3">
    <source>
        <dbReference type="Proteomes" id="UP000241890"/>
    </source>
</evidence>
<evidence type="ECO:0000313" key="2">
    <source>
        <dbReference type="EMBL" id="GBG26823.1"/>
    </source>
</evidence>
<dbReference type="Proteomes" id="UP000241890">
    <property type="component" value="Unassembled WGS sequence"/>
</dbReference>
<dbReference type="InterPro" id="IPR032675">
    <property type="entry name" value="LRR_dom_sf"/>
</dbReference>
<proteinExistence type="predicted"/>
<feature type="region of interest" description="Disordered" evidence="1">
    <location>
        <begin position="1"/>
        <end position="27"/>
    </location>
</feature>
<organism evidence="2 3">
    <name type="scientific">Hondaea fermentalgiana</name>
    <dbReference type="NCBI Taxonomy" id="2315210"/>
    <lineage>
        <taxon>Eukaryota</taxon>
        <taxon>Sar</taxon>
        <taxon>Stramenopiles</taxon>
        <taxon>Bigyra</taxon>
        <taxon>Labyrinthulomycetes</taxon>
        <taxon>Thraustochytrida</taxon>
        <taxon>Thraustochytriidae</taxon>
        <taxon>Hondaea</taxon>
    </lineage>
</organism>
<sequence length="1001" mass="111096">MYEASDDQLTGFASEASNLTGNGRRGDNELAELEAKISAEWETNDKIEQKARRGLRRRPDSGQYKRPGVRINVVKNPWTSPSSRHFPRKDIWEWSGAEDGENESFRKDFFKATQLQVSLNESSTQELAAANSGIGDASQISGHDLTNIGSNQLRKAPSLRTSIHEQLMATADIRRAIRDGAKELLIAKHNASLTASTSQQVFVSACRKADIVPEPLLVPRKEPESTMEASKMHQNLNVRTKKDLLKLESRDVILWDWRAIAKGRTPDELRLEHFGMGDRYMPALAEALEADAKHALQGKRAFCRLQLAGCRISARGIKSLAPSLREHPRVIRIDLSRNALGPWAAEPLCAIFAPSMPASCTLTALDLSHNGLGDLAIANLFQALEHSVGSEAGNGSQIANSLESKAFQPCPPSGNGPAPSMLAVSSQDRRTSMAKYDYRVLKAQALARPSNLSNALLQSIQTGGPLADVQEANSKKLLENACGLSLSQNEPVCPAFATLMLPPGRVYFKFIVRGREIFARDADTCWTLWPLHKHSELAARSWVVEKPASALRAQEFPTVANFVDLSWPGKPVGGLADPDPGSERPQPAPAWSIKRSLFRHHHCDNARKLAEAFNSDWERVLENHYVVKAGGDELPFIRELMWAHFADICTLFALHSCEGENNFALDFAEVKVWARSGDQPILPEHVSDEVLYEVYDKSALIEARHATNQFGRHYSFMVKRSGESVETDSGMLRHQLLQFLILLAGRVFSTVSLTSFVASHQDQEIARSQLRRVAPRRPSSLQSSFNQGSGAAGLPLHGSPLSLAARSQNSSQADQGHPEFGTPCFKSPFAAVHHLLQRALQKPGEPYIHRDVFRRGHMFFQDVVNVFARRIDDLRRIFDAHSVKGHVLHDFIPSNSWEDIFHQIHPGYSKVPLRRMFVLSKSTFVDFDDVDFAPGLCFLEFLECLARLAHLDNLAVAVLQAFEEAGAGCSPCSLKETKAEDSLATRLELVINQLLDSFDRR</sequence>
<dbReference type="SMART" id="SM00368">
    <property type="entry name" value="LRR_RI"/>
    <property type="match status" value="3"/>
</dbReference>
<dbReference type="InParanoid" id="A0A2R5GDT8"/>
<feature type="region of interest" description="Disordered" evidence="1">
    <location>
        <begin position="768"/>
        <end position="789"/>
    </location>
</feature>
<dbReference type="InterPro" id="IPR001611">
    <property type="entry name" value="Leu-rich_rpt"/>
</dbReference>
<dbReference type="Gene3D" id="3.80.10.10">
    <property type="entry name" value="Ribonuclease Inhibitor"/>
    <property type="match status" value="1"/>
</dbReference>
<reference evidence="2 3" key="1">
    <citation type="submission" date="2017-12" db="EMBL/GenBank/DDBJ databases">
        <title>Sequencing, de novo assembly and annotation of complete genome of a new Thraustochytrid species, strain FCC1311.</title>
        <authorList>
            <person name="Sedici K."/>
            <person name="Godart F."/>
            <person name="Aiese Cigliano R."/>
            <person name="Sanseverino W."/>
            <person name="Barakat M."/>
            <person name="Ortet P."/>
            <person name="Marechal E."/>
            <person name="Cagnac O."/>
            <person name="Amato A."/>
        </authorList>
    </citation>
    <scope>NUCLEOTIDE SEQUENCE [LARGE SCALE GENOMIC DNA]</scope>
</reference>
<feature type="region of interest" description="Disordered" evidence="1">
    <location>
        <begin position="43"/>
        <end position="65"/>
    </location>
</feature>
<dbReference type="SUPFAM" id="SSF52047">
    <property type="entry name" value="RNI-like"/>
    <property type="match status" value="1"/>
</dbReference>
<keyword evidence="3" id="KW-1185">Reference proteome</keyword>
<gene>
    <name evidence="2" type="ORF">FCC1311_030452</name>
</gene>